<dbReference type="InterPro" id="IPR001647">
    <property type="entry name" value="HTH_TetR"/>
</dbReference>
<reference evidence="4 5" key="1">
    <citation type="journal article" date="2015" name="G3 (Bethesda)">
        <title>Insights into Ongoing Evolution of the Hexachlorocyclohexane Catabolic Pathway from Comparative Genomics of Ten Sphingomonadaceae Strains.</title>
        <authorList>
            <person name="Pearce S.L."/>
            <person name="Oakeshott J.G."/>
            <person name="Pandey G."/>
        </authorList>
    </citation>
    <scope>NUCLEOTIDE SEQUENCE [LARGE SCALE GENOMIC DNA]</scope>
    <source>
        <strain evidence="4 5">LL02</strain>
    </source>
</reference>
<evidence type="ECO:0000313" key="5">
    <source>
        <dbReference type="Proteomes" id="UP000052268"/>
    </source>
</evidence>
<evidence type="ECO:0000256" key="1">
    <source>
        <dbReference type="ARBA" id="ARBA00023125"/>
    </source>
</evidence>
<keyword evidence="5" id="KW-1185">Reference proteome</keyword>
<evidence type="ECO:0000256" key="2">
    <source>
        <dbReference type="PROSITE-ProRule" id="PRU00335"/>
    </source>
</evidence>
<evidence type="ECO:0000259" key="3">
    <source>
        <dbReference type="PROSITE" id="PS50977"/>
    </source>
</evidence>
<organism evidence="4 5">
    <name type="scientific">Novosphingobium barchaimii LL02</name>
    <dbReference type="NCBI Taxonomy" id="1114963"/>
    <lineage>
        <taxon>Bacteria</taxon>
        <taxon>Pseudomonadati</taxon>
        <taxon>Pseudomonadota</taxon>
        <taxon>Alphaproteobacteria</taxon>
        <taxon>Sphingomonadales</taxon>
        <taxon>Sphingomonadaceae</taxon>
        <taxon>Novosphingobium</taxon>
    </lineage>
</organism>
<dbReference type="InterPro" id="IPR009057">
    <property type="entry name" value="Homeodomain-like_sf"/>
</dbReference>
<dbReference type="SUPFAM" id="SSF48498">
    <property type="entry name" value="Tetracyclin repressor-like, C-terminal domain"/>
    <property type="match status" value="1"/>
</dbReference>
<dbReference type="AlphaFoldDB" id="A0A0J8A9J3"/>
<dbReference type="PROSITE" id="PS50977">
    <property type="entry name" value="HTH_TETR_2"/>
    <property type="match status" value="1"/>
</dbReference>
<dbReference type="GO" id="GO:0003700">
    <property type="term" value="F:DNA-binding transcription factor activity"/>
    <property type="evidence" value="ECO:0007669"/>
    <property type="project" value="TreeGrafter"/>
</dbReference>
<dbReference type="PRINTS" id="PR00455">
    <property type="entry name" value="HTHTETR"/>
</dbReference>
<protein>
    <recommendedName>
        <fullName evidence="3">HTH tetR-type domain-containing protein</fullName>
    </recommendedName>
</protein>
<sequence>MTLPDTSPTLSLRDATRTRSNILLAAQRLFAEKGYTTTGVREVAAAAGVNSTLIRRYFVSKEGLFRAAVEEFLRVDVFIEGNREDFGKRAVKLLIYGEGVTSALAMMMLATADTGARELCSELMHRHITVPLAQWLGGGAGAMARASQINMLWFGYMGARQVLPLTGLEGDALDATRDWLAETIQAIVDRP</sequence>
<keyword evidence="1 2" id="KW-0238">DNA-binding</keyword>
<dbReference type="InterPro" id="IPR041678">
    <property type="entry name" value="TetR_C_16"/>
</dbReference>
<feature type="DNA-binding region" description="H-T-H motif" evidence="2">
    <location>
        <begin position="39"/>
        <end position="58"/>
    </location>
</feature>
<dbReference type="PANTHER" id="PTHR30055">
    <property type="entry name" value="HTH-TYPE TRANSCRIPTIONAL REGULATOR RUTR"/>
    <property type="match status" value="1"/>
</dbReference>
<name>A0A0J8A9J3_9SPHN</name>
<accession>A0A0J8A9J3</accession>
<dbReference type="GO" id="GO:0000976">
    <property type="term" value="F:transcription cis-regulatory region binding"/>
    <property type="evidence" value="ECO:0007669"/>
    <property type="project" value="TreeGrafter"/>
</dbReference>
<gene>
    <name evidence="4" type="ORF">V474_02550</name>
</gene>
<comment type="caution">
    <text evidence="4">The sequence shown here is derived from an EMBL/GenBank/DDBJ whole genome shotgun (WGS) entry which is preliminary data.</text>
</comment>
<proteinExistence type="predicted"/>
<dbReference type="Proteomes" id="UP000052268">
    <property type="component" value="Unassembled WGS sequence"/>
</dbReference>
<dbReference type="Pfam" id="PF00440">
    <property type="entry name" value="TetR_N"/>
    <property type="match status" value="1"/>
</dbReference>
<dbReference type="RefSeq" id="WP_059153106.1">
    <property type="nucleotide sequence ID" value="NZ_KQ130457.1"/>
</dbReference>
<dbReference type="SUPFAM" id="SSF46689">
    <property type="entry name" value="Homeodomain-like"/>
    <property type="match status" value="1"/>
</dbReference>
<dbReference type="PANTHER" id="PTHR30055:SF235">
    <property type="entry name" value="TRANSCRIPTIONAL REGULATORY PROTEIN"/>
    <property type="match status" value="1"/>
</dbReference>
<dbReference type="EMBL" id="JACU01000010">
    <property type="protein sequence ID" value="KMS51945.1"/>
    <property type="molecule type" value="Genomic_DNA"/>
</dbReference>
<dbReference type="InterPro" id="IPR036271">
    <property type="entry name" value="Tet_transcr_reg_TetR-rel_C_sf"/>
</dbReference>
<dbReference type="InterPro" id="IPR050109">
    <property type="entry name" value="HTH-type_TetR-like_transc_reg"/>
</dbReference>
<feature type="domain" description="HTH tetR-type" evidence="3">
    <location>
        <begin position="16"/>
        <end position="76"/>
    </location>
</feature>
<dbReference type="PATRIC" id="fig|1114963.3.peg.4129"/>
<dbReference type="Pfam" id="PF17920">
    <property type="entry name" value="TetR_C_16"/>
    <property type="match status" value="1"/>
</dbReference>
<evidence type="ECO:0000313" key="4">
    <source>
        <dbReference type="EMBL" id="KMS51945.1"/>
    </source>
</evidence>
<dbReference type="Gene3D" id="1.10.357.10">
    <property type="entry name" value="Tetracycline Repressor, domain 2"/>
    <property type="match status" value="1"/>
</dbReference>
<dbReference type="OrthoDB" id="2356263at2"/>